<organism evidence="7 8">
    <name type="scientific">Microdochium bolleyi</name>
    <dbReference type="NCBI Taxonomy" id="196109"/>
    <lineage>
        <taxon>Eukaryota</taxon>
        <taxon>Fungi</taxon>
        <taxon>Dikarya</taxon>
        <taxon>Ascomycota</taxon>
        <taxon>Pezizomycotina</taxon>
        <taxon>Sordariomycetes</taxon>
        <taxon>Xylariomycetidae</taxon>
        <taxon>Xylariales</taxon>
        <taxon>Microdochiaceae</taxon>
        <taxon>Microdochium</taxon>
    </lineage>
</organism>
<feature type="compositionally biased region" description="Low complexity" evidence="5">
    <location>
        <begin position="237"/>
        <end position="251"/>
    </location>
</feature>
<protein>
    <recommendedName>
        <fullName evidence="9">Extracellular membrane protein CFEM domain-containing protein</fullName>
    </recommendedName>
</protein>
<feature type="compositionally biased region" description="Polar residues" evidence="5">
    <location>
        <begin position="389"/>
        <end position="401"/>
    </location>
</feature>
<keyword evidence="3 6" id="KW-1133">Transmembrane helix</keyword>
<gene>
    <name evidence="7" type="ORF">Micbo1qcDRAFT_156424</name>
</gene>
<accession>A0A136JK49</accession>
<dbReference type="Proteomes" id="UP000070501">
    <property type="component" value="Unassembled WGS sequence"/>
</dbReference>
<evidence type="ECO:0008006" key="9">
    <source>
        <dbReference type="Google" id="ProtNLM"/>
    </source>
</evidence>
<keyword evidence="2 6" id="KW-0812">Transmembrane</keyword>
<comment type="subcellular location">
    <subcellularLocation>
        <location evidence="1">Membrane</location>
        <topology evidence="1">Single-pass membrane protein</topology>
    </subcellularLocation>
</comment>
<evidence type="ECO:0000256" key="5">
    <source>
        <dbReference type="SAM" id="MobiDB-lite"/>
    </source>
</evidence>
<dbReference type="PANTHER" id="PTHR15549">
    <property type="entry name" value="PAIRED IMMUNOGLOBULIN-LIKE TYPE 2 RECEPTOR"/>
    <property type="match status" value="1"/>
</dbReference>
<feature type="transmembrane region" description="Helical" evidence="6">
    <location>
        <begin position="198"/>
        <end position="219"/>
    </location>
</feature>
<evidence type="ECO:0000313" key="7">
    <source>
        <dbReference type="EMBL" id="KXJ97520.1"/>
    </source>
</evidence>
<proteinExistence type="predicted"/>
<feature type="region of interest" description="Disordered" evidence="5">
    <location>
        <begin position="323"/>
        <end position="408"/>
    </location>
</feature>
<dbReference type="AlphaFoldDB" id="A0A136JK49"/>
<feature type="compositionally biased region" description="Low complexity" evidence="5">
    <location>
        <begin position="274"/>
        <end position="290"/>
    </location>
</feature>
<feature type="compositionally biased region" description="Low complexity" evidence="5">
    <location>
        <begin position="142"/>
        <end position="175"/>
    </location>
</feature>
<dbReference type="STRING" id="196109.A0A136JK49"/>
<evidence type="ECO:0000256" key="4">
    <source>
        <dbReference type="ARBA" id="ARBA00023136"/>
    </source>
</evidence>
<feature type="compositionally biased region" description="Polar residues" evidence="5">
    <location>
        <begin position="372"/>
        <end position="381"/>
    </location>
</feature>
<evidence type="ECO:0000256" key="1">
    <source>
        <dbReference type="ARBA" id="ARBA00004167"/>
    </source>
</evidence>
<feature type="region of interest" description="Disordered" evidence="5">
    <location>
        <begin position="228"/>
        <end position="297"/>
    </location>
</feature>
<evidence type="ECO:0000313" key="8">
    <source>
        <dbReference type="Proteomes" id="UP000070501"/>
    </source>
</evidence>
<dbReference type="PANTHER" id="PTHR15549:SF26">
    <property type="entry name" value="AXIAL BUDDING PATTERN PROTEIN 2-RELATED"/>
    <property type="match status" value="1"/>
</dbReference>
<feature type="compositionally biased region" description="Low complexity" evidence="5">
    <location>
        <begin position="183"/>
        <end position="193"/>
    </location>
</feature>
<dbReference type="InterPro" id="IPR051694">
    <property type="entry name" value="Immunoregulatory_rcpt-like"/>
</dbReference>
<dbReference type="GO" id="GO:0016020">
    <property type="term" value="C:membrane"/>
    <property type="evidence" value="ECO:0007669"/>
    <property type="project" value="UniProtKB-SubCell"/>
</dbReference>
<dbReference type="InParanoid" id="A0A136JK49"/>
<dbReference type="EMBL" id="KQ964245">
    <property type="protein sequence ID" value="KXJ97520.1"/>
    <property type="molecule type" value="Genomic_DNA"/>
</dbReference>
<dbReference type="OrthoDB" id="5311469at2759"/>
<sequence>MRFFSCRQGTFPRLLASPLRTSPTSTALFVLLAITALTSTALAAVQNDFSSYPQGAQPCLYSSATSSACTGNTGTEMNQCLCRNQGNFVYNTATCVAKASPADLDSVYATLVNNCQGTGVILAVGKDAFMAAAAAATQGGAESSSATATATSETATSATSTMATQTSESSTATSTPSQDDDGSNSSSSSNSLSTGTKIGVGVGVGFGAIALGLAAWFIYAYSRRRDGGKAAVAGDDSPSPSTGYGTPSGVPQASELDDSTNRYWPHAHHPMHAPPSSTFSPATPVSASSVGGLHESGGKPAVEPIELGTGPWTLAPTNQPLLAELPSDTGYHGGAGGSSGHGGNYHEYAPSDSHGTAAYSPSVATYGHHSHVSPQTATGTMSPHDENGTWKSDFSFTSSHQGDAPPRY</sequence>
<feature type="compositionally biased region" description="Gly residues" evidence="5">
    <location>
        <begin position="331"/>
        <end position="343"/>
    </location>
</feature>
<feature type="region of interest" description="Disordered" evidence="5">
    <location>
        <begin position="142"/>
        <end position="193"/>
    </location>
</feature>
<keyword evidence="4 6" id="KW-0472">Membrane</keyword>
<evidence type="ECO:0000256" key="6">
    <source>
        <dbReference type="SAM" id="Phobius"/>
    </source>
</evidence>
<keyword evidence="8" id="KW-1185">Reference proteome</keyword>
<evidence type="ECO:0000256" key="2">
    <source>
        <dbReference type="ARBA" id="ARBA00022692"/>
    </source>
</evidence>
<reference evidence="8" key="1">
    <citation type="submission" date="2016-02" db="EMBL/GenBank/DDBJ databases">
        <title>Draft genome sequence of Microdochium bolleyi, a fungal endophyte of beachgrass.</title>
        <authorList>
            <consortium name="DOE Joint Genome Institute"/>
            <person name="David A.S."/>
            <person name="May G."/>
            <person name="Haridas S."/>
            <person name="Lim J."/>
            <person name="Wang M."/>
            <person name="Labutti K."/>
            <person name="Lipzen A."/>
            <person name="Barry K."/>
            <person name="Grigoriev I.V."/>
        </authorList>
    </citation>
    <scope>NUCLEOTIDE SEQUENCE [LARGE SCALE GENOMIC DNA]</scope>
    <source>
        <strain evidence="8">J235TASD1</strain>
    </source>
</reference>
<dbReference type="GO" id="GO:0071944">
    <property type="term" value="C:cell periphery"/>
    <property type="evidence" value="ECO:0007669"/>
    <property type="project" value="UniProtKB-ARBA"/>
</dbReference>
<evidence type="ECO:0000256" key="3">
    <source>
        <dbReference type="ARBA" id="ARBA00022989"/>
    </source>
</evidence>
<name>A0A136JK49_9PEZI</name>